<dbReference type="InterPro" id="IPR007757">
    <property type="entry name" value="MT-A70-like"/>
</dbReference>
<dbReference type="BioCyc" id="SENT913082:G120J-21-MONOMER"/>
<dbReference type="Pfam" id="PF05063">
    <property type="entry name" value="MT-A70"/>
    <property type="match status" value="1"/>
</dbReference>
<dbReference type="GO" id="GO:0008168">
    <property type="term" value="F:methyltransferase activity"/>
    <property type="evidence" value="ECO:0007669"/>
    <property type="project" value="UniProtKB-KW"/>
</dbReference>
<evidence type="ECO:0000313" key="2">
    <source>
        <dbReference type="EMBL" id="EHC90785.1"/>
    </source>
</evidence>
<sequence>MWWVPTQPLEALKVVEAWGFRLMTMKGFTWNKCGSRQTEKLVMGMGHMTRANSEDCLFAVKGNLPERIDAGIIQSFTAPRLAHSQKPDIVREKLVQLLGDVPRIELFARQSSHGFDVWGNECESSDVMLLPGIAEFIKEERVCVQQN</sequence>
<dbReference type="AlphaFoldDB" id="G5QY68"/>
<dbReference type="EMBL" id="AFCU01000577">
    <property type="protein sequence ID" value="EHC90785.1"/>
    <property type="molecule type" value="Genomic_DNA"/>
</dbReference>
<comment type="similarity">
    <text evidence="1">Belongs to the MT-A70-like family.</text>
</comment>
<dbReference type="GO" id="GO:0032259">
    <property type="term" value="P:methylation"/>
    <property type="evidence" value="ECO:0007669"/>
    <property type="project" value="UniProtKB-KW"/>
</dbReference>
<dbReference type="PROSITE" id="PS51143">
    <property type="entry name" value="MT_A70"/>
    <property type="match status" value="1"/>
</dbReference>
<proteinExistence type="inferred from homology"/>
<evidence type="ECO:0000313" key="3">
    <source>
        <dbReference type="Proteomes" id="UP000005065"/>
    </source>
</evidence>
<evidence type="ECO:0000256" key="1">
    <source>
        <dbReference type="PROSITE-ProRule" id="PRU00489"/>
    </source>
</evidence>
<name>G5QY68_SALSE</name>
<keyword evidence="2" id="KW-0489">Methyltransferase</keyword>
<accession>G5QY68</accession>
<dbReference type="PATRIC" id="fig|913082.3.peg.1370"/>
<protein>
    <submittedName>
        <fullName evidence="2">Putative adenine methylase</fullName>
    </submittedName>
</protein>
<organism evidence="2 3">
    <name type="scientific">Salmonella enterica subsp. enterica serovar Senftenberg str. A4-543</name>
    <dbReference type="NCBI Taxonomy" id="913082"/>
    <lineage>
        <taxon>Bacteria</taxon>
        <taxon>Pseudomonadati</taxon>
        <taxon>Pseudomonadota</taxon>
        <taxon>Gammaproteobacteria</taxon>
        <taxon>Enterobacterales</taxon>
        <taxon>Enterobacteriaceae</taxon>
        <taxon>Salmonella</taxon>
    </lineage>
</organism>
<comment type="caution">
    <text evidence="2">The sequence shown here is derived from an EMBL/GenBank/DDBJ whole genome shotgun (WGS) entry which is preliminary data.</text>
</comment>
<dbReference type="Proteomes" id="UP000005065">
    <property type="component" value="Unassembled WGS sequence"/>
</dbReference>
<keyword evidence="2" id="KW-0808">Transferase</keyword>
<dbReference type="REBASE" id="44042">
    <property type="entry name" value="M.Sen543ORF1763P"/>
</dbReference>
<gene>
    <name evidence="2" type="ORF">LTSESEN_1763</name>
</gene>
<reference evidence="2 3" key="1">
    <citation type="journal article" date="2011" name="BMC Genomics">
        <title>Genome sequencing reveals diversification of virulence factor content and possible host adaptation in distinct subpopulations of Salmonella enterica.</title>
        <authorList>
            <person name="den Bakker H.C."/>
            <person name="Moreno Switt A.I."/>
            <person name="Govoni G."/>
            <person name="Cummings C.A."/>
            <person name="Ranieri M.L."/>
            <person name="Degoricija L."/>
            <person name="Hoelzer K."/>
            <person name="Rodriguez-Rivera L.D."/>
            <person name="Brown S."/>
            <person name="Bolchacova E."/>
            <person name="Furtado M.R."/>
            <person name="Wiedmann M."/>
        </authorList>
    </citation>
    <scope>NUCLEOTIDE SEQUENCE [LARGE SCALE GENOMIC DNA]</scope>
    <source>
        <strain evidence="2 3">A4-543</strain>
    </source>
</reference>